<accession>A0A9P6HHF3</accession>
<reference evidence="2" key="1">
    <citation type="journal article" date="2020" name="Nat. Commun.">
        <title>Large-scale genome sequencing of mycorrhizal fungi provides insights into the early evolution of symbiotic traits.</title>
        <authorList>
            <person name="Miyauchi S."/>
            <person name="Kiss E."/>
            <person name="Kuo A."/>
            <person name="Drula E."/>
            <person name="Kohler A."/>
            <person name="Sanchez-Garcia M."/>
            <person name="Morin E."/>
            <person name="Andreopoulos B."/>
            <person name="Barry K.W."/>
            <person name="Bonito G."/>
            <person name="Buee M."/>
            <person name="Carver A."/>
            <person name="Chen C."/>
            <person name="Cichocki N."/>
            <person name="Clum A."/>
            <person name="Culley D."/>
            <person name="Crous P.W."/>
            <person name="Fauchery L."/>
            <person name="Girlanda M."/>
            <person name="Hayes R.D."/>
            <person name="Keri Z."/>
            <person name="LaButti K."/>
            <person name="Lipzen A."/>
            <person name="Lombard V."/>
            <person name="Magnuson J."/>
            <person name="Maillard F."/>
            <person name="Murat C."/>
            <person name="Nolan M."/>
            <person name="Ohm R.A."/>
            <person name="Pangilinan J."/>
            <person name="Pereira M.F."/>
            <person name="Perotto S."/>
            <person name="Peter M."/>
            <person name="Pfister S."/>
            <person name="Riley R."/>
            <person name="Sitrit Y."/>
            <person name="Stielow J.B."/>
            <person name="Szollosi G."/>
            <person name="Zifcakova L."/>
            <person name="Stursova M."/>
            <person name="Spatafora J.W."/>
            <person name="Tedersoo L."/>
            <person name="Vaario L.M."/>
            <person name="Yamada A."/>
            <person name="Yan M."/>
            <person name="Wang P."/>
            <person name="Xu J."/>
            <person name="Bruns T."/>
            <person name="Baldrian P."/>
            <person name="Vilgalys R."/>
            <person name="Dunand C."/>
            <person name="Henrissat B."/>
            <person name="Grigoriev I.V."/>
            <person name="Hibbett D."/>
            <person name="Nagy L.G."/>
            <person name="Martin F.M."/>
        </authorList>
    </citation>
    <scope>NUCLEOTIDE SEQUENCE</scope>
    <source>
        <strain evidence="2">UH-Tt-Lm1</strain>
    </source>
</reference>
<proteinExistence type="predicted"/>
<keyword evidence="1" id="KW-0732">Signal</keyword>
<feature type="chain" id="PRO_5040361224" evidence="1">
    <location>
        <begin position="19"/>
        <end position="173"/>
    </location>
</feature>
<name>A0A9P6HHF3_9AGAM</name>
<sequence length="173" mass="17860">MFSRAIISSLLLTAFVNGLAIRRDDGYYSSSSTPPALSLPTVTPEPILLPVPSVSLSLPPLDLNPTSTPVPSLSSSSLSPSIPVVTTTVYVYPSQCTPTPTVGPSDVPNHGPSTQPTPITLPQASPLNLHPVRRGYTDSVAIEGQAESPGTLNLGNLGIALDLSGVVQQAHSS</sequence>
<evidence type="ECO:0000256" key="1">
    <source>
        <dbReference type="SAM" id="SignalP"/>
    </source>
</evidence>
<dbReference type="Proteomes" id="UP000736335">
    <property type="component" value="Unassembled WGS sequence"/>
</dbReference>
<organism evidence="2 3">
    <name type="scientific">Thelephora terrestris</name>
    <dbReference type="NCBI Taxonomy" id="56493"/>
    <lineage>
        <taxon>Eukaryota</taxon>
        <taxon>Fungi</taxon>
        <taxon>Dikarya</taxon>
        <taxon>Basidiomycota</taxon>
        <taxon>Agaricomycotina</taxon>
        <taxon>Agaricomycetes</taxon>
        <taxon>Thelephorales</taxon>
        <taxon>Thelephoraceae</taxon>
        <taxon>Thelephora</taxon>
    </lineage>
</organism>
<dbReference type="EMBL" id="WIUZ02000005">
    <property type="protein sequence ID" value="KAF9787127.1"/>
    <property type="molecule type" value="Genomic_DNA"/>
</dbReference>
<keyword evidence="3" id="KW-1185">Reference proteome</keyword>
<comment type="caution">
    <text evidence="2">The sequence shown here is derived from an EMBL/GenBank/DDBJ whole genome shotgun (WGS) entry which is preliminary data.</text>
</comment>
<evidence type="ECO:0000313" key="3">
    <source>
        <dbReference type="Proteomes" id="UP000736335"/>
    </source>
</evidence>
<reference evidence="2" key="2">
    <citation type="submission" date="2020-11" db="EMBL/GenBank/DDBJ databases">
        <authorList>
            <consortium name="DOE Joint Genome Institute"/>
            <person name="Kuo A."/>
            <person name="Miyauchi S."/>
            <person name="Kiss E."/>
            <person name="Drula E."/>
            <person name="Kohler A."/>
            <person name="Sanchez-Garcia M."/>
            <person name="Andreopoulos B."/>
            <person name="Barry K.W."/>
            <person name="Bonito G."/>
            <person name="Buee M."/>
            <person name="Carver A."/>
            <person name="Chen C."/>
            <person name="Cichocki N."/>
            <person name="Clum A."/>
            <person name="Culley D."/>
            <person name="Crous P.W."/>
            <person name="Fauchery L."/>
            <person name="Girlanda M."/>
            <person name="Hayes R."/>
            <person name="Keri Z."/>
            <person name="Labutti K."/>
            <person name="Lipzen A."/>
            <person name="Lombard V."/>
            <person name="Magnuson J."/>
            <person name="Maillard F."/>
            <person name="Morin E."/>
            <person name="Murat C."/>
            <person name="Nolan M."/>
            <person name="Ohm R."/>
            <person name="Pangilinan J."/>
            <person name="Pereira M."/>
            <person name="Perotto S."/>
            <person name="Peter M."/>
            <person name="Riley R."/>
            <person name="Sitrit Y."/>
            <person name="Stielow B."/>
            <person name="Szollosi G."/>
            <person name="Zifcakova L."/>
            <person name="Stursova M."/>
            <person name="Spatafora J.W."/>
            <person name="Tedersoo L."/>
            <person name="Vaario L.-M."/>
            <person name="Yamada A."/>
            <person name="Yan M."/>
            <person name="Wang P."/>
            <person name="Xu J."/>
            <person name="Bruns T."/>
            <person name="Baldrian P."/>
            <person name="Vilgalys R."/>
            <person name="Henrissat B."/>
            <person name="Grigoriev I.V."/>
            <person name="Hibbett D."/>
            <person name="Nagy L.G."/>
            <person name="Martin F.M."/>
        </authorList>
    </citation>
    <scope>NUCLEOTIDE SEQUENCE</scope>
    <source>
        <strain evidence="2">UH-Tt-Lm1</strain>
    </source>
</reference>
<protein>
    <submittedName>
        <fullName evidence="2">Uncharacterized protein</fullName>
    </submittedName>
</protein>
<feature type="signal peptide" evidence="1">
    <location>
        <begin position="1"/>
        <end position="18"/>
    </location>
</feature>
<dbReference type="AlphaFoldDB" id="A0A9P6HHF3"/>
<evidence type="ECO:0000313" key="2">
    <source>
        <dbReference type="EMBL" id="KAF9787127.1"/>
    </source>
</evidence>
<gene>
    <name evidence="2" type="ORF">BJ322DRAFT_1107208</name>
</gene>